<dbReference type="InterPro" id="IPR008972">
    <property type="entry name" value="Cupredoxin"/>
</dbReference>
<evidence type="ECO:0000259" key="11">
    <source>
        <dbReference type="Pfam" id="PF07732"/>
    </source>
</evidence>
<dbReference type="PROSITE" id="PS00079">
    <property type="entry name" value="MULTICOPPER_OXIDASE1"/>
    <property type="match status" value="1"/>
</dbReference>
<dbReference type="PROSITE" id="PS51318">
    <property type="entry name" value="TAT"/>
    <property type="match status" value="1"/>
</dbReference>
<name>A0A3R7HD37_9BURK</name>
<sequence length="542" mass="60250">MLRLEDATRRAFLRESALSCLVAAGASGLLMLRPARAQRGVRNPQFVPDLEFQLRAMEDHVPILHGQATRVWRYDGKVVKGDPGSLGFLSNGYLPVLRVRRGQKLRIDLVNDLPEPTIIHWHGLYVPSGMDGHPRNAISTGQHYVYEFEVLNRAGTYWFHAHPDGRTGAQIYFGQAGLLIVADDQEAALGLPSGPYDVPLMIQDRVLDDQNQFTYLADSDGGMMGRGMMGGGGMMGQGMMGGGGMGQMMARMMGFLGDRILVNGKPDFALPVATRAYRMRLLNGSNSRIYKIAWSDRSPLAVIGTDGGLLDRPVMRPYITLAPAERVDIWVDFSQRPVGTELTLQSLAFDGAMAMGGMMGNVPLPNGASFPILKIRVEQRANAKVDLPKRLASLPAPLPHDAVNAQHPKVFNITMGMMVWGINGRRFDMDNVTKTETVRRNSAELWEFRNEKSMMLMAHSMHVHGLQFRVLGRTVLPDFVSAHRTVAAGLVDTGWKDTVLLMPGERIQLLLRFEHFTGMFLYHCHMLEHEDSGLMRNYLIEA</sequence>
<keyword evidence="4" id="KW-0560">Oxidoreductase</keyword>
<dbReference type="AlphaFoldDB" id="A0A3R7HD37"/>
<evidence type="ECO:0000313" key="12">
    <source>
        <dbReference type="EMBL" id="RKF35718.1"/>
    </source>
</evidence>
<dbReference type="EMBL" id="MCAS01000045">
    <property type="protein sequence ID" value="RKF35718.1"/>
    <property type="molecule type" value="Genomic_DNA"/>
</dbReference>
<evidence type="ECO:0000256" key="4">
    <source>
        <dbReference type="ARBA" id="ARBA00023002"/>
    </source>
</evidence>
<organism evidence="12 13">
    <name type="scientific">Paraburkholderia fungorum</name>
    <dbReference type="NCBI Taxonomy" id="134537"/>
    <lineage>
        <taxon>Bacteria</taxon>
        <taxon>Pseudomonadati</taxon>
        <taxon>Pseudomonadota</taxon>
        <taxon>Betaproteobacteria</taxon>
        <taxon>Burkholderiales</taxon>
        <taxon>Burkholderiaceae</taxon>
        <taxon>Paraburkholderia</taxon>
    </lineage>
</organism>
<evidence type="ECO:0000256" key="8">
    <source>
        <dbReference type="ARBA" id="ARBA00043090"/>
    </source>
</evidence>
<keyword evidence="3" id="KW-0479">Metal-binding</keyword>
<dbReference type="PROSITE" id="PS00080">
    <property type="entry name" value="MULTICOPPER_OXIDASE2"/>
    <property type="match status" value="1"/>
</dbReference>
<dbReference type="InterPro" id="IPR045087">
    <property type="entry name" value="Cu-oxidase_fam"/>
</dbReference>
<comment type="subunit">
    <text evidence="2">Monomer.</text>
</comment>
<dbReference type="OrthoDB" id="9757546at2"/>
<dbReference type="InterPro" id="IPR002355">
    <property type="entry name" value="Cu_oxidase_Cu_BS"/>
</dbReference>
<dbReference type="GO" id="GO:0016491">
    <property type="term" value="F:oxidoreductase activity"/>
    <property type="evidence" value="ECO:0007669"/>
    <property type="project" value="UniProtKB-KW"/>
</dbReference>
<dbReference type="InterPro" id="IPR011707">
    <property type="entry name" value="Cu-oxidase-like_N"/>
</dbReference>
<evidence type="ECO:0000256" key="9">
    <source>
        <dbReference type="ARBA" id="ARBA00048092"/>
    </source>
</evidence>
<accession>A0A3R7HD37</accession>
<evidence type="ECO:0000259" key="10">
    <source>
        <dbReference type="Pfam" id="PF07731"/>
    </source>
</evidence>
<dbReference type="GO" id="GO:0005507">
    <property type="term" value="F:copper ion binding"/>
    <property type="evidence" value="ECO:0007669"/>
    <property type="project" value="InterPro"/>
</dbReference>
<evidence type="ECO:0000256" key="1">
    <source>
        <dbReference type="ARBA" id="ARBA00004418"/>
    </source>
</evidence>
<evidence type="ECO:0000256" key="6">
    <source>
        <dbReference type="ARBA" id="ARBA00041027"/>
    </source>
</evidence>
<dbReference type="Pfam" id="PF07732">
    <property type="entry name" value="Cu-oxidase_3"/>
    <property type="match status" value="1"/>
</dbReference>
<feature type="domain" description="Plastocyanin-like" evidence="10">
    <location>
        <begin position="404"/>
        <end position="540"/>
    </location>
</feature>
<evidence type="ECO:0000313" key="13">
    <source>
        <dbReference type="Proteomes" id="UP000283709"/>
    </source>
</evidence>
<gene>
    <name evidence="12" type="ORF">BCY88_08740</name>
</gene>
<evidence type="ECO:0000256" key="2">
    <source>
        <dbReference type="ARBA" id="ARBA00011245"/>
    </source>
</evidence>
<dbReference type="PANTHER" id="PTHR48267">
    <property type="entry name" value="CUPREDOXIN SUPERFAMILY PROTEIN"/>
    <property type="match status" value="1"/>
</dbReference>
<dbReference type="RefSeq" id="WP_120348053.1">
    <property type="nucleotide sequence ID" value="NZ_MCAS01000045.1"/>
</dbReference>
<comment type="subcellular location">
    <subcellularLocation>
        <location evidence="1">Periplasm</location>
    </subcellularLocation>
</comment>
<dbReference type="SUPFAM" id="SSF49503">
    <property type="entry name" value="Cupredoxins"/>
    <property type="match status" value="3"/>
</dbReference>
<dbReference type="CDD" id="cd13852">
    <property type="entry name" value="CuRO_1_McoP_like"/>
    <property type="match status" value="1"/>
</dbReference>
<dbReference type="CDD" id="cd13907">
    <property type="entry name" value="CuRO_3_MCO_like_1"/>
    <property type="match status" value="1"/>
</dbReference>
<evidence type="ECO:0000256" key="3">
    <source>
        <dbReference type="ARBA" id="ARBA00022723"/>
    </source>
</evidence>
<proteinExistence type="predicted"/>
<dbReference type="PANTHER" id="PTHR48267:SF1">
    <property type="entry name" value="BILIRUBIN OXIDASE"/>
    <property type="match status" value="1"/>
</dbReference>
<protein>
    <recommendedName>
        <fullName evidence="6">Multicopper oxidase CueO</fullName>
        <ecNumber evidence="5">1.16.3.4</ecNumber>
    </recommendedName>
    <alternativeName>
        <fullName evidence="7">Copper efflux oxidase</fullName>
    </alternativeName>
    <alternativeName>
        <fullName evidence="8">Cuprous oxidase</fullName>
    </alternativeName>
</protein>
<evidence type="ECO:0000256" key="5">
    <source>
        <dbReference type="ARBA" id="ARBA00038978"/>
    </source>
</evidence>
<dbReference type="Gene3D" id="2.60.40.420">
    <property type="entry name" value="Cupredoxins - blue copper proteins"/>
    <property type="match status" value="3"/>
</dbReference>
<comment type="catalytic activity">
    <reaction evidence="9">
        <text>4 Cu(+) + O2 + 4 H(+) = 4 Cu(2+) + 2 H2O</text>
        <dbReference type="Rhea" id="RHEA:30083"/>
        <dbReference type="ChEBI" id="CHEBI:15377"/>
        <dbReference type="ChEBI" id="CHEBI:15378"/>
        <dbReference type="ChEBI" id="CHEBI:15379"/>
        <dbReference type="ChEBI" id="CHEBI:29036"/>
        <dbReference type="ChEBI" id="CHEBI:49552"/>
        <dbReference type="EC" id="1.16.3.4"/>
    </reaction>
    <physiologicalReaction direction="left-to-right" evidence="9">
        <dbReference type="Rhea" id="RHEA:30084"/>
    </physiologicalReaction>
</comment>
<dbReference type="InterPro" id="IPR011706">
    <property type="entry name" value="Cu-oxidase_C"/>
</dbReference>
<reference evidence="12 13" key="1">
    <citation type="submission" date="2016-07" db="EMBL/GenBank/DDBJ databases">
        <title>Genome analysis of Burkholderia fungorum ES3-20.</title>
        <authorList>
            <person name="Xu D."/>
            <person name="Yao R."/>
            <person name="Zheng S."/>
        </authorList>
    </citation>
    <scope>NUCLEOTIDE SEQUENCE [LARGE SCALE GENOMIC DNA]</scope>
    <source>
        <strain evidence="12 13">ES3-20</strain>
    </source>
</reference>
<dbReference type="InterPro" id="IPR033138">
    <property type="entry name" value="Cu_oxidase_CS"/>
</dbReference>
<dbReference type="Proteomes" id="UP000283709">
    <property type="component" value="Unassembled WGS sequence"/>
</dbReference>
<evidence type="ECO:0000256" key="7">
    <source>
        <dbReference type="ARBA" id="ARBA00042896"/>
    </source>
</evidence>
<dbReference type="Pfam" id="PF07731">
    <property type="entry name" value="Cu-oxidase_2"/>
    <property type="match status" value="1"/>
</dbReference>
<dbReference type="GO" id="GO:0042597">
    <property type="term" value="C:periplasmic space"/>
    <property type="evidence" value="ECO:0007669"/>
    <property type="project" value="UniProtKB-SubCell"/>
</dbReference>
<dbReference type="InterPro" id="IPR006311">
    <property type="entry name" value="TAT_signal"/>
</dbReference>
<dbReference type="EC" id="1.16.3.4" evidence="5"/>
<comment type="caution">
    <text evidence="12">The sequence shown here is derived from an EMBL/GenBank/DDBJ whole genome shotgun (WGS) entry which is preliminary data.</text>
</comment>
<feature type="domain" description="Plastocyanin-like" evidence="11">
    <location>
        <begin position="95"/>
        <end position="185"/>
    </location>
</feature>